<dbReference type="EMBL" id="RQFA01000028">
    <property type="protein sequence ID" value="TGK35555.1"/>
    <property type="molecule type" value="Genomic_DNA"/>
</dbReference>
<reference evidence="2" key="1">
    <citation type="journal article" date="2019" name="PLoS Negl. Trop. Dis.">
        <title>Revisiting the worldwide diversity of Leptospira species in the environment.</title>
        <authorList>
            <person name="Vincent A.T."/>
            <person name="Schiettekatte O."/>
            <person name="Bourhy P."/>
            <person name="Veyrier F.J."/>
            <person name="Picardeau M."/>
        </authorList>
    </citation>
    <scope>NUCLEOTIDE SEQUENCE [LARGE SCALE GENOMIC DNA]</scope>
    <source>
        <strain evidence="2">201800299</strain>
    </source>
</reference>
<accession>A0A5F1YCW9</accession>
<dbReference type="Proteomes" id="UP000298277">
    <property type="component" value="Unassembled WGS sequence"/>
</dbReference>
<organism evidence="2 3">
    <name type="scientific">Leptospira gomenensis</name>
    <dbReference type="NCBI Taxonomy" id="2484974"/>
    <lineage>
        <taxon>Bacteria</taxon>
        <taxon>Pseudomonadati</taxon>
        <taxon>Spirochaetota</taxon>
        <taxon>Spirochaetia</taxon>
        <taxon>Leptospirales</taxon>
        <taxon>Leptospiraceae</taxon>
        <taxon>Leptospira</taxon>
    </lineage>
</organism>
<sequence>MNPFRIFGNSSEQPRYKQNPSVFTSGPLPDLSGSYETRVHTSSGELPATIRIEQNGDEIFVTASLSETSDSGSFSSPKLFGKLTDRNRHHVIVTFENGTSERYVFTEGRFSRHEFLFPSA</sequence>
<keyword evidence="3" id="KW-1185">Reference proteome</keyword>
<gene>
    <name evidence="2" type="ORF">EHQ17_06420</name>
</gene>
<name>A0A5F1YCW9_9LEPT</name>
<feature type="compositionally biased region" description="Polar residues" evidence="1">
    <location>
        <begin position="8"/>
        <end position="24"/>
    </location>
</feature>
<dbReference type="OrthoDB" id="341099at2"/>
<evidence type="ECO:0000256" key="1">
    <source>
        <dbReference type="SAM" id="MobiDB-lite"/>
    </source>
</evidence>
<feature type="region of interest" description="Disordered" evidence="1">
    <location>
        <begin position="1"/>
        <end position="29"/>
    </location>
</feature>
<proteinExistence type="predicted"/>
<evidence type="ECO:0000313" key="2">
    <source>
        <dbReference type="EMBL" id="TGK35555.1"/>
    </source>
</evidence>
<dbReference type="RefSeq" id="WP_135592567.1">
    <property type="nucleotide sequence ID" value="NZ_RQEZ01000107.1"/>
</dbReference>
<dbReference type="AlphaFoldDB" id="A0A5F1YCW9"/>
<evidence type="ECO:0000313" key="3">
    <source>
        <dbReference type="Proteomes" id="UP000298277"/>
    </source>
</evidence>
<protein>
    <submittedName>
        <fullName evidence="2">Uncharacterized protein</fullName>
    </submittedName>
</protein>
<comment type="caution">
    <text evidence="2">The sequence shown here is derived from an EMBL/GenBank/DDBJ whole genome shotgun (WGS) entry which is preliminary data.</text>
</comment>